<dbReference type="RefSeq" id="WP_249709969.1">
    <property type="nucleotide sequence ID" value="NZ_JAMFMB010000011.1"/>
</dbReference>
<name>A0ABT0Q526_9RHOB</name>
<feature type="domain" description="FAD dependent oxidoreductase" evidence="4">
    <location>
        <begin position="24"/>
        <end position="418"/>
    </location>
</feature>
<keyword evidence="3" id="KW-1133">Transmembrane helix</keyword>
<dbReference type="Proteomes" id="UP001203880">
    <property type="component" value="Unassembled WGS sequence"/>
</dbReference>
<proteinExistence type="inferred from homology"/>
<dbReference type="InterPro" id="IPR036188">
    <property type="entry name" value="FAD/NAD-bd_sf"/>
</dbReference>
<accession>A0ABT0Q526</accession>
<dbReference type="Gene3D" id="3.50.50.60">
    <property type="entry name" value="FAD/NAD(P)-binding domain"/>
    <property type="match status" value="2"/>
</dbReference>
<evidence type="ECO:0000259" key="4">
    <source>
        <dbReference type="Pfam" id="PF01266"/>
    </source>
</evidence>
<keyword evidence="6" id="KW-1185">Reference proteome</keyword>
<comment type="caution">
    <text evidence="5">The sequence shown here is derived from an EMBL/GenBank/DDBJ whole genome shotgun (WGS) entry which is preliminary data.</text>
</comment>
<evidence type="ECO:0000256" key="1">
    <source>
        <dbReference type="ARBA" id="ARBA00009410"/>
    </source>
</evidence>
<keyword evidence="3" id="KW-0472">Membrane</keyword>
<dbReference type="EMBL" id="JAMFMB010000011">
    <property type="protein sequence ID" value="MCL6284014.1"/>
    <property type="molecule type" value="Genomic_DNA"/>
</dbReference>
<organism evidence="5 6">
    <name type="scientific">Ruegeria spongiae</name>
    <dbReference type="NCBI Taxonomy" id="2942209"/>
    <lineage>
        <taxon>Bacteria</taxon>
        <taxon>Pseudomonadati</taxon>
        <taxon>Pseudomonadota</taxon>
        <taxon>Alphaproteobacteria</taxon>
        <taxon>Rhodobacterales</taxon>
        <taxon>Roseobacteraceae</taxon>
        <taxon>Ruegeria</taxon>
    </lineage>
</organism>
<keyword evidence="2" id="KW-0560">Oxidoreductase</keyword>
<dbReference type="InterPro" id="IPR006076">
    <property type="entry name" value="FAD-dep_OxRdtase"/>
</dbReference>
<feature type="transmembrane region" description="Helical" evidence="3">
    <location>
        <begin position="20"/>
        <end position="41"/>
    </location>
</feature>
<dbReference type="Gene3D" id="3.30.9.10">
    <property type="entry name" value="D-Amino Acid Oxidase, subunit A, domain 2"/>
    <property type="match status" value="1"/>
</dbReference>
<comment type="similarity">
    <text evidence="1">Belongs to the DadA oxidoreductase family.</text>
</comment>
<sequence>MKGIPITGASPVEHDAALPSSAPVVIIGGGIIGVMTAYFLAQKGLRPVLLEKGRIAGEQSARNWGWVRQMGRDPAELPIMVEANRIWHQLQAELAEDLGLRPCGLTYVARSDKELAGFEAWLPHARENGVDTRMLNGAELADLVPQAQGRWPGAMHTPSDMRAEPWAAVPALARAAVAAGAVIRENCAARLLDVEAGRIAGVVSEAGRIATRDVVMAGGAWSNLFLRRHGIDIPQLSVRATVVATTPVPDIHAGGADFGAIALRRRVDGGYSLAEGDAHDFWIGPDAFRAARAFWPQLRADPFGRRYLPYAPRNYPDAWGTKRRWAGDETSPFEQCRVLNPAPNHRKIGQILERFRQLFPSLGTVQAAAAWAGMIDTMPDVVPVVDRAGGLPGLSICTGMSGHGFGIGPAFGRIMADLVTGDAPGHDLSRFRLSRFRDGSALVPGPAL</sequence>
<evidence type="ECO:0000256" key="2">
    <source>
        <dbReference type="ARBA" id="ARBA00023002"/>
    </source>
</evidence>
<dbReference type="PANTHER" id="PTHR13847:SF280">
    <property type="entry name" value="D-AMINO ACID DEHYDROGENASE"/>
    <property type="match status" value="1"/>
</dbReference>
<reference evidence="5" key="1">
    <citation type="submission" date="2022-05" db="EMBL/GenBank/DDBJ databases">
        <authorList>
            <person name="Park J.-S."/>
        </authorList>
    </citation>
    <scope>NUCLEOTIDE SEQUENCE</scope>
    <source>
        <strain evidence="5">2012CJ41-6</strain>
    </source>
</reference>
<evidence type="ECO:0000313" key="5">
    <source>
        <dbReference type="EMBL" id="MCL6284014.1"/>
    </source>
</evidence>
<protein>
    <submittedName>
        <fullName evidence="5">FAD-binding oxidoreductase</fullName>
    </submittedName>
</protein>
<gene>
    <name evidence="5" type="ORF">M3P21_10770</name>
</gene>
<dbReference type="PANTHER" id="PTHR13847">
    <property type="entry name" value="SARCOSINE DEHYDROGENASE-RELATED"/>
    <property type="match status" value="1"/>
</dbReference>
<dbReference type="Pfam" id="PF01266">
    <property type="entry name" value="DAO"/>
    <property type="match status" value="1"/>
</dbReference>
<keyword evidence="3" id="KW-0812">Transmembrane</keyword>
<evidence type="ECO:0000313" key="6">
    <source>
        <dbReference type="Proteomes" id="UP001203880"/>
    </source>
</evidence>
<evidence type="ECO:0000256" key="3">
    <source>
        <dbReference type="SAM" id="Phobius"/>
    </source>
</evidence>
<dbReference type="SUPFAM" id="SSF51905">
    <property type="entry name" value="FAD/NAD(P)-binding domain"/>
    <property type="match status" value="1"/>
</dbReference>